<name>A0A7W7MA83_9ACTN</name>
<dbReference type="CDD" id="cd06170">
    <property type="entry name" value="LuxR_C_like"/>
    <property type="match status" value="1"/>
</dbReference>
<dbReference type="GO" id="GO:0006355">
    <property type="term" value="P:regulation of DNA-templated transcription"/>
    <property type="evidence" value="ECO:0007669"/>
    <property type="project" value="InterPro"/>
</dbReference>
<feature type="domain" description="HTH luxR-type" evidence="4">
    <location>
        <begin position="181"/>
        <end position="246"/>
    </location>
</feature>
<dbReference type="Proteomes" id="UP000546162">
    <property type="component" value="Unassembled WGS sequence"/>
</dbReference>
<dbReference type="Gene3D" id="1.10.10.10">
    <property type="entry name" value="Winged helix-like DNA-binding domain superfamily/Winged helix DNA-binding domain"/>
    <property type="match status" value="1"/>
</dbReference>
<dbReference type="InterPro" id="IPR000792">
    <property type="entry name" value="Tscrpt_reg_LuxR_C"/>
</dbReference>
<keyword evidence="3" id="KW-0804">Transcription</keyword>
<dbReference type="PANTHER" id="PTHR44688">
    <property type="entry name" value="DNA-BINDING TRANSCRIPTIONAL ACTIVATOR DEVR_DOSR"/>
    <property type="match status" value="1"/>
</dbReference>
<protein>
    <submittedName>
        <fullName evidence="5">DNA-binding CsgD family transcriptional regulator</fullName>
    </submittedName>
</protein>
<gene>
    <name evidence="5" type="ORF">BJY16_006110</name>
</gene>
<evidence type="ECO:0000256" key="1">
    <source>
        <dbReference type="ARBA" id="ARBA00023015"/>
    </source>
</evidence>
<evidence type="ECO:0000313" key="6">
    <source>
        <dbReference type="Proteomes" id="UP000546162"/>
    </source>
</evidence>
<proteinExistence type="predicted"/>
<evidence type="ECO:0000256" key="3">
    <source>
        <dbReference type="ARBA" id="ARBA00023163"/>
    </source>
</evidence>
<comment type="caution">
    <text evidence="5">The sequence shown here is derived from an EMBL/GenBank/DDBJ whole genome shotgun (WGS) entry which is preliminary data.</text>
</comment>
<dbReference type="PANTHER" id="PTHR44688:SF16">
    <property type="entry name" value="DNA-BINDING TRANSCRIPTIONAL ACTIVATOR DEVR_DOSR"/>
    <property type="match status" value="1"/>
</dbReference>
<reference evidence="5 6" key="1">
    <citation type="submission" date="2020-08" db="EMBL/GenBank/DDBJ databases">
        <title>Sequencing the genomes of 1000 actinobacteria strains.</title>
        <authorList>
            <person name="Klenk H.-P."/>
        </authorList>
    </citation>
    <scope>NUCLEOTIDE SEQUENCE [LARGE SCALE GENOMIC DNA]</scope>
    <source>
        <strain evidence="5 6">DSM 45809</strain>
    </source>
</reference>
<dbReference type="SMART" id="SM00421">
    <property type="entry name" value="HTH_LUXR"/>
    <property type="match status" value="1"/>
</dbReference>
<accession>A0A7W7MA83</accession>
<dbReference type="PROSITE" id="PS50043">
    <property type="entry name" value="HTH_LUXR_2"/>
    <property type="match status" value="1"/>
</dbReference>
<dbReference type="InterPro" id="IPR036388">
    <property type="entry name" value="WH-like_DNA-bd_sf"/>
</dbReference>
<evidence type="ECO:0000259" key="4">
    <source>
        <dbReference type="PROSITE" id="PS50043"/>
    </source>
</evidence>
<evidence type="ECO:0000313" key="5">
    <source>
        <dbReference type="EMBL" id="MBB4742651.1"/>
    </source>
</evidence>
<keyword evidence="1" id="KW-0805">Transcription regulation</keyword>
<dbReference type="SUPFAM" id="SSF46894">
    <property type="entry name" value="C-terminal effector domain of the bipartite response regulators"/>
    <property type="match status" value="1"/>
</dbReference>
<keyword evidence="2 5" id="KW-0238">DNA-binding</keyword>
<dbReference type="PRINTS" id="PR00038">
    <property type="entry name" value="HTHLUXR"/>
</dbReference>
<dbReference type="InterPro" id="IPR016032">
    <property type="entry name" value="Sig_transdc_resp-reg_C-effctor"/>
</dbReference>
<organism evidence="5 6">
    <name type="scientific">Actinoplanes octamycinicus</name>
    <dbReference type="NCBI Taxonomy" id="135948"/>
    <lineage>
        <taxon>Bacteria</taxon>
        <taxon>Bacillati</taxon>
        <taxon>Actinomycetota</taxon>
        <taxon>Actinomycetes</taxon>
        <taxon>Micromonosporales</taxon>
        <taxon>Micromonosporaceae</taxon>
        <taxon>Actinoplanes</taxon>
    </lineage>
</organism>
<sequence>MNHEAGRWLDIIGSLLREPLTDFPHDRLLRQLITTFAAGSGCWTYRTPGGSLGGMKLHPGFSRAAWLTFVDGRLHEHPLVRWFSVTGQSAAWTVARVPACLVDRRYGEWRERTESFGLRHQMAVPIFYGPAAMAVFVVARQDEDFTDGDVHLAHRLQPLLTGVARQARVLARLAPESSAAGRQADVTLTGRETAVLALTAHGLTAVAVSHRLGVSPRTVHKHLEHIYAKLRTRDRLSAVLKAGRLGLLPDADRTEY</sequence>
<dbReference type="RefSeq" id="WP_185042992.1">
    <property type="nucleotide sequence ID" value="NZ_BAABFG010000005.1"/>
</dbReference>
<evidence type="ECO:0000256" key="2">
    <source>
        <dbReference type="ARBA" id="ARBA00023125"/>
    </source>
</evidence>
<dbReference type="GO" id="GO:0003677">
    <property type="term" value="F:DNA binding"/>
    <property type="evidence" value="ECO:0007669"/>
    <property type="project" value="UniProtKB-KW"/>
</dbReference>
<dbReference type="EMBL" id="JACHNB010000001">
    <property type="protein sequence ID" value="MBB4742651.1"/>
    <property type="molecule type" value="Genomic_DNA"/>
</dbReference>
<dbReference type="PROSITE" id="PS00622">
    <property type="entry name" value="HTH_LUXR_1"/>
    <property type="match status" value="1"/>
</dbReference>
<dbReference type="SUPFAM" id="SSF55781">
    <property type="entry name" value="GAF domain-like"/>
    <property type="match status" value="1"/>
</dbReference>
<keyword evidence="6" id="KW-1185">Reference proteome</keyword>
<dbReference type="AlphaFoldDB" id="A0A7W7MA83"/>
<dbReference type="Pfam" id="PF00196">
    <property type="entry name" value="GerE"/>
    <property type="match status" value="1"/>
</dbReference>